<evidence type="ECO:0000256" key="3">
    <source>
        <dbReference type="ARBA" id="ARBA00004733"/>
    </source>
</evidence>
<dbReference type="SUPFAM" id="SSF53686">
    <property type="entry name" value="Tryptophan synthase beta subunit-like PLP-dependent enzymes"/>
    <property type="match status" value="1"/>
</dbReference>
<dbReference type="NCBIfam" id="TIGR01415">
    <property type="entry name" value="trpB_rel"/>
    <property type="match status" value="1"/>
</dbReference>
<dbReference type="EMBL" id="AP018930">
    <property type="protein sequence ID" value="BBG26574.1"/>
    <property type="molecule type" value="Genomic_DNA"/>
</dbReference>
<keyword evidence="7 12" id="KW-0822">Tryptophan biosynthesis</keyword>
<evidence type="ECO:0000259" key="13">
    <source>
        <dbReference type="Pfam" id="PF00291"/>
    </source>
</evidence>
<protein>
    <recommendedName>
        <fullName evidence="12">Tryptophan synthase beta chain</fullName>
        <ecNumber evidence="12">4.2.1.20</ecNumber>
    </recommendedName>
</protein>
<dbReference type="Gene3D" id="3.40.50.1100">
    <property type="match status" value="2"/>
</dbReference>
<dbReference type="InterPro" id="IPR006653">
    <property type="entry name" value="Trp_synth_b_CS"/>
</dbReference>
<dbReference type="GO" id="GO:0030170">
    <property type="term" value="F:pyridoxal phosphate binding"/>
    <property type="evidence" value="ECO:0007669"/>
    <property type="project" value="InterPro"/>
</dbReference>
<dbReference type="InterPro" id="IPR001926">
    <property type="entry name" value="TrpB-like_PALP"/>
</dbReference>
<dbReference type="InterPro" id="IPR023026">
    <property type="entry name" value="Trp_synth_beta/beta-like"/>
</dbReference>
<dbReference type="UniPathway" id="UPA00035">
    <property type="reaction ID" value="UER00044"/>
</dbReference>
<evidence type="ECO:0000256" key="7">
    <source>
        <dbReference type="ARBA" id="ARBA00022822"/>
    </source>
</evidence>
<dbReference type="EC" id="4.2.1.20" evidence="12"/>
<dbReference type="Proteomes" id="UP000325030">
    <property type="component" value="Chromosome"/>
</dbReference>
<evidence type="ECO:0000256" key="5">
    <source>
        <dbReference type="ARBA" id="ARBA00011270"/>
    </source>
</evidence>
<feature type="modified residue" description="N6-(pyridoxal phosphate)lysine" evidence="12">
    <location>
        <position position="119"/>
    </location>
</feature>
<accession>A0A510E249</accession>
<dbReference type="GO" id="GO:0052684">
    <property type="term" value="F:L-serine hydro-lyase (adding indole, L-tryptophan-forming) activity"/>
    <property type="evidence" value="ECO:0007669"/>
    <property type="project" value="TreeGrafter"/>
</dbReference>
<evidence type="ECO:0000256" key="8">
    <source>
        <dbReference type="ARBA" id="ARBA00022898"/>
    </source>
</evidence>
<keyword evidence="10 12" id="KW-0456">Lyase</keyword>
<dbReference type="Proteomes" id="UP000322983">
    <property type="component" value="Chromosome"/>
</dbReference>
<dbReference type="InterPro" id="IPR006316">
    <property type="entry name" value="Trp_synth_b-like"/>
</dbReference>
<evidence type="ECO:0000256" key="10">
    <source>
        <dbReference type="ARBA" id="ARBA00023239"/>
    </source>
</evidence>
<comment type="function">
    <text evidence="2 12">The beta subunit is responsible for the synthesis of L-tryptophan from indole and L-serine.</text>
</comment>
<dbReference type="PIRSF" id="PIRSF001413">
    <property type="entry name" value="Trp_syn_beta"/>
    <property type="match status" value="1"/>
</dbReference>
<dbReference type="InterPro" id="IPR036052">
    <property type="entry name" value="TrpB-like_PALP_sf"/>
</dbReference>
<name>A0A510DUG8_9CREN</name>
<reference evidence="14 16" key="2">
    <citation type="journal article" date="2020" name="Int. J. Syst. Evol. Microbiol.">
        <title>Sulfuracidifex tepidarius gen. nov., sp. nov. and transfer of Sulfolobus metallicus Huber and Stetter 1992 to the genus Sulfuracidifex as Sulfuracidifex metallicus comb. nov.</title>
        <authorList>
            <person name="Itoh T."/>
            <person name="Miura T."/>
            <person name="Sakai H.D."/>
            <person name="Kato S."/>
            <person name="Ohkuma M."/>
            <person name="Takashina T."/>
        </authorList>
    </citation>
    <scope>NUCLEOTIDE SEQUENCE [LARGE SCALE GENOMIC DNA]</scope>
    <source>
        <strain evidence="14 16">IC-006</strain>
        <strain evidence="15">IC-007</strain>
    </source>
</reference>
<reference evidence="17" key="1">
    <citation type="submission" date="2018-09" db="EMBL/GenBank/DDBJ databases">
        <title>Complete Genome Sequencing of Sulfolobus sp. JCM 16834.</title>
        <authorList>
            <person name="Kato S."/>
            <person name="Itoh T."/>
            <person name="Ohkuma M."/>
        </authorList>
    </citation>
    <scope>NUCLEOTIDE SEQUENCE [LARGE SCALE GENOMIC DNA]</scope>
    <source>
        <strain evidence="17">IC-007</strain>
    </source>
</reference>
<dbReference type="EMBL" id="AP018929">
    <property type="protein sequence ID" value="BBG23819.1"/>
    <property type="molecule type" value="Genomic_DNA"/>
</dbReference>
<evidence type="ECO:0000256" key="11">
    <source>
        <dbReference type="ARBA" id="ARBA00049047"/>
    </source>
</evidence>
<evidence type="ECO:0000256" key="2">
    <source>
        <dbReference type="ARBA" id="ARBA00002786"/>
    </source>
</evidence>
<evidence type="ECO:0000313" key="15">
    <source>
        <dbReference type="EMBL" id="BBG26574.1"/>
    </source>
</evidence>
<dbReference type="GO" id="GO:0005737">
    <property type="term" value="C:cytoplasm"/>
    <property type="evidence" value="ECO:0007669"/>
    <property type="project" value="TreeGrafter"/>
</dbReference>
<evidence type="ECO:0000256" key="9">
    <source>
        <dbReference type="ARBA" id="ARBA00023141"/>
    </source>
</evidence>
<dbReference type="GO" id="GO:0004834">
    <property type="term" value="F:tryptophan synthase activity"/>
    <property type="evidence" value="ECO:0007669"/>
    <property type="project" value="UniProtKB-UniRule"/>
</dbReference>
<comment type="catalytic activity">
    <reaction evidence="11 12">
        <text>(1S,2R)-1-C-(indol-3-yl)glycerol 3-phosphate + L-serine = D-glyceraldehyde 3-phosphate + L-tryptophan + H2O</text>
        <dbReference type="Rhea" id="RHEA:10532"/>
        <dbReference type="ChEBI" id="CHEBI:15377"/>
        <dbReference type="ChEBI" id="CHEBI:33384"/>
        <dbReference type="ChEBI" id="CHEBI:57912"/>
        <dbReference type="ChEBI" id="CHEBI:58866"/>
        <dbReference type="ChEBI" id="CHEBI:59776"/>
        <dbReference type="EC" id="4.2.1.20"/>
    </reaction>
</comment>
<dbReference type="HAMAP" id="MF_00133">
    <property type="entry name" value="Trp_synth_beta"/>
    <property type="match status" value="1"/>
</dbReference>
<evidence type="ECO:0000256" key="1">
    <source>
        <dbReference type="ARBA" id="ARBA00001933"/>
    </source>
</evidence>
<accession>A0A510DUG8</accession>
<comment type="cofactor">
    <cofactor evidence="1 12">
        <name>pyridoxal 5'-phosphate</name>
        <dbReference type="ChEBI" id="CHEBI:597326"/>
    </cofactor>
</comment>
<dbReference type="Pfam" id="PF00291">
    <property type="entry name" value="PALP"/>
    <property type="match status" value="1"/>
</dbReference>
<comment type="pathway">
    <text evidence="3 12">Amino-acid biosynthesis; L-tryptophan biosynthesis; L-tryptophan from chorismate: step 5/5.</text>
</comment>
<sequence>MVVVGVYDTPMVNNAEEILPKYWYNIIPDLPKPLPPPRDPLGAEFSRIDLLRTILPKEVLRQQLTIERYIKIPEEVRERYLAIGRPTPLLRARRLEEYLGTPAKIYFKYEGATPTGSHKINTALPQAYFAREEGIEHVVTETGAGQWGTATALSATMYGMKSTVFMVKVSYEQKPMRKSIMQLYGGEVYPSPTDLTEFGKKVRKENPNHPGSLGIAMSEAIEYALDHHLKYLVGSVLDVVILHQSVIGQETIAQLDELGEEPDVLIGCVGGGSNFGGFSFPFIGNGRGKKYIAVASAEIPKFSTGEYKYDFPDSAGLLPLVKMITMGNSYVPPPIYAGGLRYHGAAPSLSLLMKEGIVGWREYNENQIFEAAQMFMRTQGIVPAPESSHAIRAVIEEALEAKRANRKEVIVFNLSGHGLLDLPNYDSMMKRVTSNEQR</sequence>
<keyword evidence="6 12" id="KW-0028">Amino-acid biosynthesis</keyword>
<evidence type="ECO:0000256" key="4">
    <source>
        <dbReference type="ARBA" id="ARBA00009982"/>
    </source>
</evidence>
<keyword evidence="8 12" id="KW-0663">Pyridoxal phosphate</keyword>
<gene>
    <name evidence="12" type="primary">trpB</name>
    <name evidence="14" type="ORF">IC006_1114</name>
    <name evidence="15" type="ORF">IC007_1089</name>
</gene>
<dbReference type="AlphaFoldDB" id="A0A510DUG8"/>
<evidence type="ECO:0000313" key="17">
    <source>
        <dbReference type="Proteomes" id="UP000325030"/>
    </source>
</evidence>
<dbReference type="PANTHER" id="PTHR48077">
    <property type="entry name" value="TRYPTOPHAN SYNTHASE-RELATED"/>
    <property type="match status" value="1"/>
</dbReference>
<evidence type="ECO:0000313" key="16">
    <source>
        <dbReference type="Proteomes" id="UP000322983"/>
    </source>
</evidence>
<dbReference type="NCBIfam" id="NF009057">
    <property type="entry name" value="PRK12391.1"/>
    <property type="match status" value="1"/>
</dbReference>
<comment type="subunit">
    <text evidence="5 12">Tetramer of two alpha and two beta chains.</text>
</comment>
<keyword evidence="9 12" id="KW-0057">Aromatic amino acid biosynthesis</keyword>
<proteinExistence type="inferred from homology"/>
<evidence type="ECO:0000256" key="12">
    <source>
        <dbReference type="HAMAP-Rule" id="MF_00133"/>
    </source>
</evidence>
<feature type="domain" description="Tryptophan synthase beta chain-like PALP" evidence="13">
    <location>
        <begin position="84"/>
        <end position="416"/>
    </location>
</feature>
<dbReference type="PROSITE" id="PS00168">
    <property type="entry name" value="TRP_SYNTHASE_BETA"/>
    <property type="match status" value="1"/>
</dbReference>
<dbReference type="PANTHER" id="PTHR48077:SF6">
    <property type="entry name" value="TRYPTOPHAN SYNTHASE"/>
    <property type="match status" value="1"/>
</dbReference>
<dbReference type="PIRSF" id="PIRSF500824">
    <property type="entry name" value="TrpB_prok"/>
    <property type="match status" value="1"/>
</dbReference>
<evidence type="ECO:0000256" key="6">
    <source>
        <dbReference type="ARBA" id="ARBA00022605"/>
    </source>
</evidence>
<dbReference type="STRING" id="1294262.GCA_001316085_01059"/>
<comment type="similarity">
    <text evidence="4 12">Belongs to the TrpB family.</text>
</comment>
<organism evidence="14 16">
    <name type="scientific">Sulfuracidifex tepidarius</name>
    <dbReference type="NCBI Taxonomy" id="1294262"/>
    <lineage>
        <taxon>Archaea</taxon>
        <taxon>Thermoproteota</taxon>
        <taxon>Thermoprotei</taxon>
        <taxon>Sulfolobales</taxon>
        <taxon>Sulfolobaceae</taxon>
        <taxon>Sulfuracidifex</taxon>
    </lineage>
</organism>
<evidence type="ECO:0000313" key="14">
    <source>
        <dbReference type="EMBL" id="BBG23819.1"/>
    </source>
</evidence>
<keyword evidence="16" id="KW-1185">Reference proteome</keyword>
<dbReference type="KEGG" id="step:IC006_1114"/>